<dbReference type="PANTHER" id="PTHR32303">
    <property type="entry name" value="QUINOPROTEIN ALCOHOL DEHYDROGENASE (CYTOCHROME C)"/>
    <property type="match status" value="1"/>
</dbReference>
<evidence type="ECO:0000256" key="3">
    <source>
        <dbReference type="ARBA" id="ARBA00022617"/>
    </source>
</evidence>
<dbReference type="InterPro" id="IPR011047">
    <property type="entry name" value="Quinoprotein_ADH-like_sf"/>
</dbReference>
<name>A0A6S6XWX6_9PROT</name>
<keyword evidence="5" id="KW-0732">Signal</keyword>
<dbReference type="Pfam" id="PF13442">
    <property type="entry name" value="Cytochrome_CBB3"/>
    <property type="match status" value="1"/>
</dbReference>
<comment type="cofactor">
    <cofactor evidence="1">
        <name>pyrroloquinoline quinone</name>
        <dbReference type="ChEBI" id="CHEBI:58442"/>
    </cofactor>
</comment>
<dbReference type="GO" id="GO:0009055">
    <property type="term" value="F:electron transfer activity"/>
    <property type="evidence" value="ECO:0007669"/>
    <property type="project" value="InterPro"/>
</dbReference>
<evidence type="ECO:0000256" key="2">
    <source>
        <dbReference type="ARBA" id="ARBA00008156"/>
    </source>
</evidence>
<dbReference type="SUPFAM" id="SSF50998">
    <property type="entry name" value="Quinoprotein alcohol dehydrogenase-like"/>
    <property type="match status" value="1"/>
</dbReference>
<dbReference type="Pfam" id="PF01011">
    <property type="entry name" value="PQQ"/>
    <property type="match status" value="1"/>
</dbReference>
<keyword evidence="9" id="KW-1185">Reference proteome</keyword>
<evidence type="ECO:0000256" key="5">
    <source>
        <dbReference type="ARBA" id="ARBA00022729"/>
    </source>
</evidence>
<dbReference type="GO" id="GO:0020037">
    <property type="term" value="F:heme binding"/>
    <property type="evidence" value="ECO:0007669"/>
    <property type="project" value="InterPro"/>
</dbReference>
<reference evidence="8 9" key="1">
    <citation type="submission" date="2020-03" db="EMBL/GenBank/DDBJ databases">
        <authorList>
            <consortium name="Genoscope - CEA"/>
            <person name="William W."/>
        </authorList>
    </citation>
    <scope>NUCLEOTIDE SEQUENCE [LARGE SCALE GENOMIC DNA]</scope>
    <source>
        <strain evidence="9">DSM 16959</strain>
    </source>
</reference>
<keyword evidence="4" id="KW-0479">Metal-binding</keyword>
<dbReference type="SMART" id="SM00564">
    <property type="entry name" value="PQQ"/>
    <property type="match status" value="7"/>
</dbReference>
<dbReference type="Proteomes" id="UP000515733">
    <property type="component" value="Chromosome"/>
</dbReference>
<keyword evidence="6" id="KW-0560">Oxidoreductase</keyword>
<comment type="similarity">
    <text evidence="2">Belongs to the bacterial PQQ dehydrogenase family.</text>
</comment>
<protein>
    <submittedName>
        <fullName evidence="8">Uncharacterized protein</fullName>
    </submittedName>
</protein>
<gene>
    <name evidence="8" type="ORF">DENOEST_1442</name>
</gene>
<dbReference type="PANTHER" id="PTHR32303:SF10">
    <property type="entry name" value="OUTER MEMBRANE PROTEIN ASSEMBLY FACTOR BAMB"/>
    <property type="match status" value="1"/>
</dbReference>
<proteinExistence type="inferred from homology"/>
<dbReference type="OrthoDB" id="5296951at2"/>
<evidence type="ECO:0000256" key="1">
    <source>
        <dbReference type="ARBA" id="ARBA00001931"/>
    </source>
</evidence>
<evidence type="ECO:0000256" key="6">
    <source>
        <dbReference type="ARBA" id="ARBA00023002"/>
    </source>
</evidence>
<dbReference type="GO" id="GO:0016491">
    <property type="term" value="F:oxidoreductase activity"/>
    <property type="evidence" value="ECO:0007669"/>
    <property type="project" value="UniProtKB-KW"/>
</dbReference>
<evidence type="ECO:0000256" key="7">
    <source>
        <dbReference type="ARBA" id="ARBA00023004"/>
    </source>
</evidence>
<dbReference type="SUPFAM" id="SSF46626">
    <property type="entry name" value="Cytochrome c"/>
    <property type="match status" value="1"/>
</dbReference>
<dbReference type="InterPro" id="IPR018391">
    <property type="entry name" value="PQQ_b-propeller_rpt"/>
</dbReference>
<accession>A0A6S6XWX6</accession>
<dbReference type="RefSeq" id="WP_145769709.1">
    <property type="nucleotide sequence ID" value="NZ_LR778301.1"/>
</dbReference>
<keyword evidence="3" id="KW-0349">Heme</keyword>
<sequence length="637" mass="67146">MTTTSLRITLSLLALTQALPARADKLPDHAEAKEAGVWTASSVSSPVFAPVNDQDVVIGKQGAAIFAKTCAVCHDHPQGRIPPTNSLGFRSPESIVNVLTSGPMKPMAQAAGLSEAEIRAVATHLTGRQPGTGPKPLPNLCTTPGTPVRIGPDDWPFLARDMTNSGHQPRPGIGASDLPRLKLKWAYAYPGGIGSEPIVAGGRVFTSTGTGDVVSLDAQTGCTRWIYATERSIRRVSVGAPASQPNKPLVFVGDTKGTVYGIDANTGALRWKTEVEEHVLTRLTASPTLAGDRLFVPISSMEDPLTHDPDYPCCTFRGGVVALDATSGKLLWKTHTIAQPPQPSGKKTAKGLPLSSPAGASIWTPLVADVKRQVVYAATGESYDMDDPKGAYSIMAFDMATGAVRWQQSTLPPAKVRDAECKARGEDTDCRNIFGFGSPPLLATLPNGRQLVMAGQKYGVVYAMDPDRQGRIVWRNKVAYGGDVGGIMYGMASVGGQLYVPIGDVDAKPGQNPGAVLKLNLANGKQLWRTPAPPPRCTWGERGCHAAQSASVALLPDFALVGSWDGHLRAYDNASGKILWETDTARKFPAVNGIEAEGGAVSGYAQAVVNGAVYVASGAASQRRPGNALLVYTVDGL</sequence>
<keyword evidence="7" id="KW-0408">Iron</keyword>
<dbReference type="GO" id="GO:0046872">
    <property type="term" value="F:metal ion binding"/>
    <property type="evidence" value="ECO:0007669"/>
    <property type="project" value="UniProtKB-KW"/>
</dbReference>
<evidence type="ECO:0000256" key="4">
    <source>
        <dbReference type="ARBA" id="ARBA00022723"/>
    </source>
</evidence>
<dbReference type="EMBL" id="LR778301">
    <property type="protein sequence ID" value="CAB1368607.1"/>
    <property type="molecule type" value="Genomic_DNA"/>
</dbReference>
<dbReference type="Gene3D" id="1.10.760.10">
    <property type="entry name" value="Cytochrome c-like domain"/>
    <property type="match status" value="1"/>
</dbReference>
<dbReference type="Gene3D" id="2.140.10.10">
    <property type="entry name" value="Quinoprotein alcohol dehydrogenase-like superfamily"/>
    <property type="match status" value="2"/>
</dbReference>
<dbReference type="InterPro" id="IPR036909">
    <property type="entry name" value="Cyt_c-like_dom_sf"/>
</dbReference>
<dbReference type="InterPro" id="IPR009056">
    <property type="entry name" value="Cyt_c-like_dom"/>
</dbReference>
<dbReference type="InterPro" id="IPR002372">
    <property type="entry name" value="PQQ_rpt_dom"/>
</dbReference>
<evidence type="ECO:0000313" key="8">
    <source>
        <dbReference type="EMBL" id="CAB1368607.1"/>
    </source>
</evidence>
<dbReference type="KEGG" id="doe:DENOEST_1442"/>
<organism evidence="8 9">
    <name type="scientific">Denitratisoma oestradiolicum</name>
    <dbReference type="NCBI Taxonomy" id="311182"/>
    <lineage>
        <taxon>Bacteria</taxon>
        <taxon>Pseudomonadati</taxon>
        <taxon>Pseudomonadota</taxon>
        <taxon>Betaproteobacteria</taxon>
        <taxon>Nitrosomonadales</taxon>
        <taxon>Sterolibacteriaceae</taxon>
        <taxon>Denitratisoma</taxon>
    </lineage>
</organism>
<dbReference type="AlphaFoldDB" id="A0A6S6XWX6"/>
<evidence type="ECO:0000313" key="9">
    <source>
        <dbReference type="Proteomes" id="UP000515733"/>
    </source>
</evidence>
<dbReference type="PROSITE" id="PS51007">
    <property type="entry name" value="CYTC"/>
    <property type="match status" value="1"/>
</dbReference>